<feature type="transmembrane region" description="Helical" evidence="8">
    <location>
        <begin position="191"/>
        <end position="212"/>
    </location>
</feature>
<dbReference type="PROSITE" id="PS50885">
    <property type="entry name" value="HAMP"/>
    <property type="match status" value="1"/>
</dbReference>
<dbReference type="InterPro" id="IPR004089">
    <property type="entry name" value="MCPsignal_dom"/>
</dbReference>
<proteinExistence type="inferred from homology"/>
<evidence type="ECO:0000256" key="1">
    <source>
        <dbReference type="ARBA" id="ARBA00004141"/>
    </source>
</evidence>
<dbReference type="GO" id="GO:0007165">
    <property type="term" value="P:signal transduction"/>
    <property type="evidence" value="ECO:0007669"/>
    <property type="project" value="UniProtKB-KW"/>
</dbReference>
<feature type="domain" description="HAMP" evidence="10">
    <location>
        <begin position="213"/>
        <end position="267"/>
    </location>
</feature>
<evidence type="ECO:0000259" key="10">
    <source>
        <dbReference type="PROSITE" id="PS50885"/>
    </source>
</evidence>
<dbReference type="GO" id="GO:0016020">
    <property type="term" value="C:membrane"/>
    <property type="evidence" value="ECO:0007669"/>
    <property type="project" value="UniProtKB-SubCell"/>
</dbReference>
<comment type="caution">
    <text evidence="11">The sequence shown here is derived from an EMBL/GenBank/DDBJ whole genome shotgun (WGS) entry which is preliminary data.</text>
</comment>
<dbReference type="GO" id="GO:0006935">
    <property type="term" value="P:chemotaxis"/>
    <property type="evidence" value="ECO:0007669"/>
    <property type="project" value="InterPro"/>
</dbReference>
<evidence type="ECO:0000256" key="8">
    <source>
        <dbReference type="SAM" id="Phobius"/>
    </source>
</evidence>
<evidence type="ECO:0000256" key="6">
    <source>
        <dbReference type="ARBA" id="ARBA00029447"/>
    </source>
</evidence>
<dbReference type="Pfam" id="PF00015">
    <property type="entry name" value="MCPsignal"/>
    <property type="match status" value="1"/>
</dbReference>
<protein>
    <submittedName>
        <fullName evidence="11">Methyl-accepting chemotaxis protein</fullName>
    </submittedName>
</protein>
<dbReference type="GO" id="GO:0004888">
    <property type="term" value="F:transmembrane signaling receptor activity"/>
    <property type="evidence" value="ECO:0007669"/>
    <property type="project" value="InterPro"/>
</dbReference>
<reference evidence="11 12" key="1">
    <citation type="journal article" date="2013" name="Antonie Van Leeuwenhoek">
        <title>Echinimonas agarilytica gen. nov., sp. nov., a new gammaproteobacterium isolated from the sea urchin Strongylocentrotus intermedius.</title>
        <authorList>
            <person name="Nedashkovskaya O.I."/>
            <person name="Stenkova A.M."/>
            <person name="Zhukova N.V."/>
            <person name="Van Trappen S."/>
            <person name="Lee J.S."/>
            <person name="Kim S.B."/>
        </authorList>
    </citation>
    <scope>NUCLEOTIDE SEQUENCE [LARGE SCALE GENOMIC DNA]</scope>
    <source>
        <strain evidence="11 12">KMM 6351</strain>
    </source>
</reference>
<keyword evidence="2 8" id="KW-0812">Transmembrane</keyword>
<dbReference type="PROSITE" id="PS50111">
    <property type="entry name" value="CHEMOTAXIS_TRANSDUC_2"/>
    <property type="match status" value="1"/>
</dbReference>
<feature type="transmembrane region" description="Helical" evidence="8">
    <location>
        <begin position="14"/>
        <end position="34"/>
    </location>
</feature>
<dbReference type="CDD" id="cd06225">
    <property type="entry name" value="HAMP"/>
    <property type="match status" value="1"/>
</dbReference>
<evidence type="ECO:0000256" key="3">
    <source>
        <dbReference type="ARBA" id="ARBA00022989"/>
    </source>
</evidence>
<feature type="domain" description="Methyl-accepting transducer" evidence="9">
    <location>
        <begin position="272"/>
        <end position="508"/>
    </location>
</feature>
<comment type="subcellular location">
    <subcellularLocation>
        <location evidence="1">Membrane</location>
        <topology evidence="1">Multi-pass membrane protein</topology>
    </subcellularLocation>
</comment>
<dbReference type="Proteomes" id="UP001165393">
    <property type="component" value="Unassembled WGS sequence"/>
</dbReference>
<dbReference type="InterPro" id="IPR004090">
    <property type="entry name" value="Chemotax_Me-accpt_rcpt"/>
</dbReference>
<dbReference type="SUPFAM" id="SSF58104">
    <property type="entry name" value="Methyl-accepting chemotaxis protein (MCP) signaling domain"/>
    <property type="match status" value="1"/>
</dbReference>
<dbReference type="SMART" id="SM00304">
    <property type="entry name" value="HAMP"/>
    <property type="match status" value="1"/>
</dbReference>
<organism evidence="11 12">
    <name type="scientific">Echinimonas agarilytica</name>
    <dbReference type="NCBI Taxonomy" id="1215918"/>
    <lineage>
        <taxon>Bacteria</taxon>
        <taxon>Pseudomonadati</taxon>
        <taxon>Pseudomonadota</taxon>
        <taxon>Gammaproteobacteria</taxon>
        <taxon>Alteromonadales</taxon>
        <taxon>Echinimonadaceae</taxon>
        <taxon>Echinimonas</taxon>
    </lineage>
</organism>
<sequence>MKWFNNISFVWKQVLTAGLYLVVIVIVMGFGTAAMNHLSQDTEEVSSNILPRLNYLLQADRDLYQSLVAERTLVFMPSSHARFNTFKQDHDDNIEQALERVKKAEKLATSPEQLALYKSFDELLEQWRIVSDEVEIMSSSDPNKAFELGLNESQMKFDSMRKVVDQLTELTERESEIANQRAKQTVQSAQLSIVLVAALGMIIVFVLSYFAARAIANTILEVKERILDIADGEGDLTQRFNVQRSDELGQLEVAFNHFLDGQSTTIALIQNTMTELTKELSSITALIHSAQQATSNQQSENDQIATAVTQMAATVQEVSRNATDAAEATRNADKDVQNGRSVVQQTVSGIQDLASDIEQNSLAIGRVESGSHEIGTVMDVISSIAEQTNLLALNAAIEAARAGEQGRGFAVVADEVRTLAQRTQESTSSIRDVVERLQSESAAAVKAMTSSQNRAHQVVERAGLTGEVLEQMTGAVQTIAEMNAQIATAAEQQSTTAEQISENGMRIKTIAEETFAITMQVTEANTQVMHKSTEVSELVSRFKVSG</sequence>
<evidence type="ECO:0000256" key="4">
    <source>
        <dbReference type="ARBA" id="ARBA00023136"/>
    </source>
</evidence>
<comment type="similarity">
    <text evidence="6">Belongs to the methyl-accepting chemotaxis (MCP) protein family.</text>
</comment>
<dbReference type="PRINTS" id="PR00260">
    <property type="entry name" value="CHEMTRNSDUCR"/>
</dbReference>
<keyword evidence="4 8" id="KW-0472">Membrane</keyword>
<gene>
    <name evidence="11" type="ORF">NAF29_05420</name>
</gene>
<dbReference type="FunFam" id="1.10.287.950:FF:000001">
    <property type="entry name" value="Methyl-accepting chemotaxis sensory transducer"/>
    <property type="match status" value="1"/>
</dbReference>
<dbReference type="Pfam" id="PF00672">
    <property type="entry name" value="HAMP"/>
    <property type="match status" value="1"/>
</dbReference>
<dbReference type="PANTHER" id="PTHR32089:SF119">
    <property type="entry name" value="METHYL-ACCEPTING CHEMOTAXIS PROTEIN CTPL"/>
    <property type="match status" value="1"/>
</dbReference>
<dbReference type="RefSeq" id="WP_251260478.1">
    <property type="nucleotide sequence ID" value="NZ_JAMQGP010000002.1"/>
</dbReference>
<dbReference type="Gene3D" id="1.10.287.950">
    <property type="entry name" value="Methyl-accepting chemotaxis protein"/>
    <property type="match status" value="1"/>
</dbReference>
<dbReference type="SMART" id="SM00283">
    <property type="entry name" value="MA"/>
    <property type="match status" value="1"/>
</dbReference>
<dbReference type="EMBL" id="JAMQGP010000002">
    <property type="protein sequence ID" value="MCM2679115.1"/>
    <property type="molecule type" value="Genomic_DNA"/>
</dbReference>
<dbReference type="InterPro" id="IPR003660">
    <property type="entry name" value="HAMP_dom"/>
</dbReference>
<accession>A0AA41W5L5</accession>
<dbReference type="Gene3D" id="6.10.340.10">
    <property type="match status" value="1"/>
</dbReference>
<keyword evidence="3 8" id="KW-1133">Transmembrane helix</keyword>
<dbReference type="Pfam" id="PF12729">
    <property type="entry name" value="4HB_MCP_1"/>
    <property type="match status" value="1"/>
</dbReference>
<evidence type="ECO:0000313" key="12">
    <source>
        <dbReference type="Proteomes" id="UP001165393"/>
    </source>
</evidence>
<dbReference type="InterPro" id="IPR024478">
    <property type="entry name" value="HlyB_4HB_MCP"/>
</dbReference>
<dbReference type="PANTHER" id="PTHR32089">
    <property type="entry name" value="METHYL-ACCEPTING CHEMOTAXIS PROTEIN MCPB"/>
    <property type="match status" value="1"/>
</dbReference>
<evidence type="ECO:0000256" key="5">
    <source>
        <dbReference type="ARBA" id="ARBA00023224"/>
    </source>
</evidence>
<keyword evidence="12" id="KW-1185">Reference proteome</keyword>
<dbReference type="AlphaFoldDB" id="A0AA41W5L5"/>
<dbReference type="CDD" id="cd11386">
    <property type="entry name" value="MCP_signal"/>
    <property type="match status" value="1"/>
</dbReference>
<evidence type="ECO:0000256" key="2">
    <source>
        <dbReference type="ARBA" id="ARBA00022692"/>
    </source>
</evidence>
<evidence type="ECO:0000259" key="9">
    <source>
        <dbReference type="PROSITE" id="PS50111"/>
    </source>
</evidence>
<keyword evidence="5 7" id="KW-0807">Transducer</keyword>
<name>A0AA41W5L5_9GAMM</name>
<evidence type="ECO:0000256" key="7">
    <source>
        <dbReference type="PROSITE-ProRule" id="PRU00284"/>
    </source>
</evidence>
<evidence type="ECO:0000313" key="11">
    <source>
        <dbReference type="EMBL" id="MCM2679115.1"/>
    </source>
</evidence>